<comment type="subcellular location">
    <subcellularLocation>
        <location evidence="1">Mitochondrion</location>
    </subcellularLocation>
</comment>
<proteinExistence type="inferred from homology"/>
<reference evidence="7" key="1">
    <citation type="submission" date="2021-10" db="EMBL/GenBank/DDBJ databases">
        <title>De novo Genome Assembly of Clathrus columnatus (Basidiomycota, Fungi) Using Illumina and Nanopore Sequence Data.</title>
        <authorList>
            <person name="Ogiso-Tanaka E."/>
            <person name="Itagaki H."/>
            <person name="Hosoya T."/>
            <person name="Hosaka K."/>
        </authorList>
    </citation>
    <scope>NUCLEOTIDE SEQUENCE</scope>
    <source>
        <strain evidence="7">MO-923</strain>
    </source>
</reference>
<dbReference type="PANTHER" id="PTHR13477">
    <property type="entry name" value="MITOCHONDRIAL 39S RIBOSOMAL PROTEIN L49"/>
    <property type="match status" value="1"/>
</dbReference>
<accession>A0AAV5AC84</accession>
<dbReference type="Proteomes" id="UP001050691">
    <property type="component" value="Unassembled WGS sequence"/>
</dbReference>
<evidence type="ECO:0000256" key="2">
    <source>
        <dbReference type="ARBA" id="ARBA00005677"/>
    </source>
</evidence>
<dbReference type="Pfam" id="PF05046">
    <property type="entry name" value="Img2"/>
    <property type="match status" value="1"/>
</dbReference>
<dbReference type="Gene3D" id="3.30.780.10">
    <property type="entry name" value="SUI1-like domain"/>
    <property type="match status" value="1"/>
</dbReference>
<keyword evidence="4" id="KW-0496">Mitochondrion</keyword>
<protein>
    <recommendedName>
        <fullName evidence="6">Large ribosomal subunit protein mL49</fullName>
    </recommendedName>
</protein>
<dbReference type="AlphaFoldDB" id="A0AAV5AC84"/>
<comment type="similarity">
    <text evidence="2">Belongs to the mitochondrion-specific ribosomal protein mL49 family.</text>
</comment>
<dbReference type="InterPro" id="IPR007740">
    <property type="entry name" value="Ribosomal_mL49"/>
</dbReference>
<keyword evidence="8" id="KW-1185">Reference proteome</keyword>
<sequence length="116" mass="13062">MRVLRSSKNAIQTAARLAPLKQQSQPPYALIRNSRGSLPVYSDIRNAGTRYQVQIRNILGDTSALLNDLRASLFPPDSVEAAHLKGQIVRSRHIVLQGRGSHWKPQVVEWFMSRGF</sequence>
<dbReference type="GO" id="GO:0006412">
    <property type="term" value="P:translation"/>
    <property type="evidence" value="ECO:0007669"/>
    <property type="project" value="InterPro"/>
</dbReference>
<keyword evidence="5" id="KW-0687">Ribonucleoprotein</keyword>
<keyword evidence="3" id="KW-0689">Ribosomal protein</keyword>
<comment type="caution">
    <text evidence="7">The sequence shown here is derived from an EMBL/GenBank/DDBJ whole genome shotgun (WGS) entry which is preliminary data.</text>
</comment>
<dbReference type="GO" id="GO:0005762">
    <property type="term" value="C:mitochondrial large ribosomal subunit"/>
    <property type="evidence" value="ECO:0007669"/>
    <property type="project" value="TreeGrafter"/>
</dbReference>
<gene>
    <name evidence="7" type="ORF">Clacol_006498</name>
</gene>
<evidence type="ECO:0000313" key="7">
    <source>
        <dbReference type="EMBL" id="GJJ12257.1"/>
    </source>
</evidence>
<organism evidence="7 8">
    <name type="scientific">Clathrus columnatus</name>
    <dbReference type="NCBI Taxonomy" id="1419009"/>
    <lineage>
        <taxon>Eukaryota</taxon>
        <taxon>Fungi</taxon>
        <taxon>Dikarya</taxon>
        <taxon>Basidiomycota</taxon>
        <taxon>Agaricomycotina</taxon>
        <taxon>Agaricomycetes</taxon>
        <taxon>Phallomycetidae</taxon>
        <taxon>Phallales</taxon>
        <taxon>Clathraceae</taxon>
        <taxon>Clathrus</taxon>
    </lineage>
</organism>
<evidence type="ECO:0000256" key="4">
    <source>
        <dbReference type="ARBA" id="ARBA00023128"/>
    </source>
</evidence>
<evidence type="ECO:0000256" key="3">
    <source>
        <dbReference type="ARBA" id="ARBA00022980"/>
    </source>
</evidence>
<evidence type="ECO:0000256" key="1">
    <source>
        <dbReference type="ARBA" id="ARBA00004173"/>
    </source>
</evidence>
<evidence type="ECO:0000256" key="6">
    <source>
        <dbReference type="ARBA" id="ARBA00035191"/>
    </source>
</evidence>
<evidence type="ECO:0000256" key="5">
    <source>
        <dbReference type="ARBA" id="ARBA00023274"/>
    </source>
</evidence>
<evidence type="ECO:0000313" key="8">
    <source>
        <dbReference type="Proteomes" id="UP001050691"/>
    </source>
</evidence>
<name>A0AAV5AC84_9AGAM</name>
<dbReference type="GO" id="GO:0003735">
    <property type="term" value="F:structural constituent of ribosome"/>
    <property type="evidence" value="ECO:0007669"/>
    <property type="project" value="InterPro"/>
</dbReference>
<dbReference type="EMBL" id="BPWL01000007">
    <property type="protein sequence ID" value="GJJ12257.1"/>
    <property type="molecule type" value="Genomic_DNA"/>
</dbReference>
<dbReference type="PANTHER" id="PTHR13477:SF0">
    <property type="entry name" value="LARGE RIBOSOMAL SUBUNIT PROTEIN ML49"/>
    <property type="match status" value="1"/>
</dbReference>